<keyword evidence="3" id="KW-1003">Cell membrane</keyword>
<feature type="transmembrane region" description="Helical" evidence="7">
    <location>
        <begin position="116"/>
        <end position="134"/>
    </location>
</feature>
<feature type="transmembrane region" description="Helical" evidence="7">
    <location>
        <begin position="286"/>
        <end position="303"/>
    </location>
</feature>
<feature type="transmembrane region" description="Helical" evidence="7">
    <location>
        <begin position="62"/>
        <end position="84"/>
    </location>
</feature>
<dbReference type="PANTHER" id="PTHR23517:SF15">
    <property type="entry name" value="PROTON-DEPENDENT OLIGOPEPTIDE FAMILY TRANSPORT PROTEIN"/>
    <property type="match status" value="1"/>
</dbReference>
<dbReference type="PROSITE" id="PS50850">
    <property type="entry name" value="MFS"/>
    <property type="match status" value="1"/>
</dbReference>
<feature type="domain" description="Major facilitator superfamily (MFS) profile" evidence="8">
    <location>
        <begin position="290"/>
        <end position="499"/>
    </location>
</feature>
<dbReference type="Pfam" id="PF00854">
    <property type="entry name" value="PTR2"/>
    <property type="match status" value="1"/>
</dbReference>
<dbReference type="NCBIfam" id="TIGR00924">
    <property type="entry name" value="yjdL_sub1_fam"/>
    <property type="match status" value="1"/>
</dbReference>
<dbReference type="InterPro" id="IPR018456">
    <property type="entry name" value="PTR2_symporter_CS"/>
</dbReference>
<feature type="transmembrane region" description="Helical" evidence="7">
    <location>
        <begin position="181"/>
        <end position="201"/>
    </location>
</feature>
<dbReference type="PROSITE" id="PS01023">
    <property type="entry name" value="PTR2_2"/>
    <property type="match status" value="1"/>
</dbReference>
<evidence type="ECO:0000256" key="4">
    <source>
        <dbReference type="ARBA" id="ARBA00022692"/>
    </source>
</evidence>
<feature type="transmembrane region" description="Helical" evidence="7">
    <location>
        <begin position="334"/>
        <end position="355"/>
    </location>
</feature>
<keyword evidence="2" id="KW-0813">Transport</keyword>
<keyword evidence="4 7" id="KW-0812">Transmembrane</keyword>
<feature type="transmembrane region" description="Helical" evidence="7">
    <location>
        <begin position="430"/>
        <end position="450"/>
    </location>
</feature>
<dbReference type="InterPro" id="IPR036259">
    <property type="entry name" value="MFS_trans_sf"/>
</dbReference>
<dbReference type="GO" id="GO:1904680">
    <property type="term" value="F:peptide transmembrane transporter activity"/>
    <property type="evidence" value="ECO:0007669"/>
    <property type="project" value="InterPro"/>
</dbReference>
<evidence type="ECO:0000256" key="1">
    <source>
        <dbReference type="ARBA" id="ARBA00004651"/>
    </source>
</evidence>
<sequence>MSSDLQDSNNTAFFGHPIGLRTLFFTEMWERMSYYGMRGLLVLYMTIGVVENPGLDWSNIQANAIYGIYAGMVYFLAVPGGWIADNILGYQKAVLIGALIITLGHFTLAIPLEQTFILGLVFVALGTGLLKPNISSIVGQLYSQNDSRRDSGFTIFYMAINIGSMLGFAVCGWLGEKVGWHFGFGAAGVGMLFGVTQFILFRHQLGEAGKYPNKINEQTKRNYIRGVGLVVILIASVVITGMAGFWSIDPVYFAERFRDFLVVISIIYFIYLLLFAGLTANEKKNVLMLLLLFIGAAAFWSGFDQSAGSLTIFTRDHVNLTFGSFTAPVSWTQFVNPLFVVMFAPFFAYLWVFLGKRNLDPNMPIKFGLGLILMALGFIVMILAVKYALASSPVGVQWLLLTYLLHTFGELTLSPVGLSAFSKYSPKRYLGQMMGIWFLASSLGGVLAGLLGGEATESGLESMSPVFTELVYYCLAIAAVLIVLSFFIKGAKTDNIPDE</sequence>
<evidence type="ECO:0000256" key="5">
    <source>
        <dbReference type="ARBA" id="ARBA00022989"/>
    </source>
</evidence>
<evidence type="ECO:0000313" key="9">
    <source>
        <dbReference type="EMBL" id="SUZ72624.1"/>
    </source>
</evidence>
<keyword evidence="6 7" id="KW-0472">Membrane</keyword>
<comment type="subcellular location">
    <subcellularLocation>
        <location evidence="1">Cell membrane</location>
        <topology evidence="1">Multi-pass membrane protein</topology>
    </subcellularLocation>
</comment>
<dbReference type="InterPro" id="IPR020846">
    <property type="entry name" value="MFS_dom"/>
</dbReference>
<dbReference type="GO" id="GO:0006857">
    <property type="term" value="P:oligopeptide transport"/>
    <property type="evidence" value="ECO:0007669"/>
    <property type="project" value="InterPro"/>
</dbReference>
<feature type="transmembrane region" description="Helical" evidence="7">
    <location>
        <begin position="155"/>
        <end position="175"/>
    </location>
</feature>
<feature type="transmembrane region" description="Helical" evidence="7">
    <location>
        <begin position="93"/>
        <end position="110"/>
    </location>
</feature>
<dbReference type="CDD" id="cd17346">
    <property type="entry name" value="MFS_DtpA_like"/>
    <property type="match status" value="1"/>
</dbReference>
<reference evidence="9" key="1">
    <citation type="submission" date="2018-05" db="EMBL/GenBank/DDBJ databases">
        <authorList>
            <person name="Lanie J.A."/>
            <person name="Ng W.-L."/>
            <person name="Kazmierczak K.M."/>
            <person name="Andrzejewski T.M."/>
            <person name="Davidsen T.M."/>
            <person name="Wayne K.J."/>
            <person name="Tettelin H."/>
            <person name="Glass J.I."/>
            <person name="Rusch D."/>
            <person name="Podicherti R."/>
            <person name="Tsui H.-C.T."/>
            <person name="Winkler M.E."/>
        </authorList>
    </citation>
    <scope>NUCLEOTIDE SEQUENCE</scope>
</reference>
<dbReference type="AlphaFoldDB" id="A0A381Q172"/>
<dbReference type="GO" id="GO:0005886">
    <property type="term" value="C:plasma membrane"/>
    <property type="evidence" value="ECO:0007669"/>
    <property type="project" value="UniProtKB-SubCell"/>
</dbReference>
<keyword evidence="5 7" id="KW-1133">Transmembrane helix</keyword>
<feature type="transmembrane region" description="Helical" evidence="7">
    <location>
        <begin position="470"/>
        <end position="488"/>
    </location>
</feature>
<gene>
    <name evidence="9" type="ORF">METZ01_LOCUS25478</name>
</gene>
<feature type="transmembrane region" description="Helical" evidence="7">
    <location>
        <begin position="260"/>
        <end position="279"/>
    </location>
</feature>
<dbReference type="InterPro" id="IPR050171">
    <property type="entry name" value="MFS_Transporters"/>
</dbReference>
<protein>
    <recommendedName>
        <fullName evidence="8">Major facilitator superfamily (MFS) profile domain-containing protein</fullName>
    </recommendedName>
</protein>
<dbReference type="PROSITE" id="PS01022">
    <property type="entry name" value="PTR2_1"/>
    <property type="match status" value="1"/>
</dbReference>
<organism evidence="9">
    <name type="scientific">marine metagenome</name>
    <dbReference type="NCBI Taxonomy" id="408172"/>
    <lineage>
        <taxon>unclassified sequences</taxon>
        <taxon>metagenomes</taxon>
        <taxon>ecological metagenomes</taxon>
    </lineage>
</organism>
<evidence type="ECO:0000256" key="6">
    <source>
        <dbReference type="ARBA" id="ARBA00023136"/>
    </source>
</evidence>
<evidence type="ECO:0000256" key="7">
    <source>
        <dbReference type="SAM" id="Phobius"/>
    </source>
</evidence>
<feature type="transmembrane region" description="Helical" evidence="7">
    <location>
        <begin position="395"/>
        <end position="418"/>
    </location>
</feature>
<dbReference type="InterPro" id="IPR005279">
    <property type="entry name" value="Dipep/tripep_permease"/>
</dbReference>
<dbReference type="Gene3D" id="1.20.1250.20">
    <property type="entry name" value="MFS general substrate transporter like domains"/>
    <property type="match status" value="1"/>
</dbReference>
<dbReference type="PANTHER" id="PTHR23517">
    <property type="entry name" value="RESISTANCE PROTEIN MDTM, PUTATIVE-RELATED-RELATED"/>
    <property type="match status" value="1"/>
</dbReference>
<evidence type="ECO:0000259" key="8">
    <source>
        <dbReference type="PROSITE" id="PS50850"/>
    </source>
</evidence>
<accession>A0A381Q172</accession>
<feature type="transmembrane region" description="Helical" evidence="7">
    <location>
        <begin position="222"/>
        <end position="248"/>
    </location>
</feature>
<evidence type="ECO:0000256" key="2">
    <source>
        <dbReference type="ARBA" id="ARBA00022448"/>
    </source>
</evidence>
<dbReference type="EMBL" id="UINC01001152">
    <property type="protein sequence ID" value="SUZ72624.1"/>
    <property type="molecule type" value="Genomic_DNA"/>
</dbReference>
<name>A0A381Q172_9ZZZZ</name>
<dbReference type="InterPro" id="IPR000109">
    <property type="entry name" value="POT_fam"/>
</dbReference>
<feature type="transmembrane region" description="Helical" evidence="7">
    <location>
        <begin position="367"/>
        <end position="389"/>
    </location>
</feature>
<proteinExistence type="predicted"/>
<dbReference type="SUPFAM" id="SSF103473">
    <property type="entry name" value="MFS general substrate transporter"/>
    <property type="match status" value="1"/>
</dbReference>
<evidence type="ECO:0000256" key="3">
    <source>
        <dbReference type="ARBA" id="ARBA00022475"/>
    </source>
</evidence>